<evidence type="ECO:0000313" key="1">
    <source>
        <dbReference type="EMBL" id="RHZ76284.1"/>
    </source>
</evidence>
<proteinExistence type="predicted"/>
<keyword evidence="2" id="KW-1185">Reference proteome</keyword>
<organism evidence="1 2">
    <name type="scientific">Diversispora epigaea</name>
    <dbReference type="NCBI Taxonomy" id="1348612"/>
    <lineage>
        <taxon>Eukaryota</taxon>
        <taxon>Fungi</taxon>
        <taxon>Fungi incertae sedis</taxon>
        <taxon>Mucoromycota</taxon>
        <taxon>Glomeromycotina</taxon>
        <taxon>Glomeromycetes</taxon>
        <taxon>Diversisporales</taxon>
        <taxon>Diversisporaceae</taxon>
        <taxon>Diversispora</taxon>
    </lineage>
</organism>
<name>A0A397IT58_9GLOM</name>
<accession>A0A397IT58</accession>
<dbReference type="AlphaFoldDB" id="A0A397IT58"/>
<comment type="caution">
    <text evidence="1">The sequence shown here is derived from an EMBL/GenBank/DDBJ whole genome shotgun (WGS) entry which is preliminary data.</text>
</comment>
<gene>
    <name evidence="1" type="ORF">Glove_199g188</name>
</gene>
<protein>
    <submittedName>
        <fullName evidence="1">Uncharacterized protein</fullName>
    </submittedName>
</protein>
<dbReference type="EMBL" id="PQFF01000187">
    <property type="protein sequence ID" value="RHZ76284.1"/>
    <property type="molecule type" value="Genomic_DNA"/>
</dbReference>
<evidence type="ECO:0000313" key="2">
    <source>
        <dbReference type="Proteomes" id="UP000266861"/>
    </source>
</evidence>
<reference evidence="1 2" key="1">
    <citation type="submission" date="2018-08" db="EMBL/GenBank/DDBJ databases">
        <title>Genome and evolution of the arbuscular mycorrhizal fungus Diversispora epigaea (formerly Glomus versiforme) and its bacterial endosymbionts.</title>
        <authorList>
            <person name="Sun X."/>
            <person name="Fei Z."/>
            <person name="Harrison M."/>
        </authorList>
    </citation>
    <scope>NUCLEOTIDE SEQUENCE [LARGE SCALE GENOMIC DNA]</scope>
    <source>
        <strain evidence="1 2">IT104</strain>
    </source>
</reference>
<sequence>MSSGNRFLAYLGDFEGLQAIESVDPTNQLLGLQTNDSEESQKVDNKLSSRLKKDKLVNCQKTDNR</sequence>
<dbReference type="Proteomes" id="UP000266861">
    <property type="component" value="Unassembled WGS sequence"/>
</dbReference>